<keyword evidence="1" id="KW-0732">Signal</keyword>
<evidence type="ECO:0000313" key="2">
    <source>
        <dbReference type="EMBL" id="PTX49154.1"/>
    </source>
</evidence>
<feature type="chain" id="PRO_5039617477" description="Outer membrane lipoprotein-sorting protein" evidence="1">
    <location>
        <begin position="25"/>
        <end position="394"/>
    </location>
</feature>
<dbReference type="AlphaFoldDB" id="A0A2T6AZA6"/>
<gene>
    <name evidence="2" type="ORF">C8P63_14211</name>
</gene>
<name>A0A2T6AZA6_9BACL</name>
<evidence type="ECO:0000313" key="3">
    <source>
        <dbReference type="Proteomes" id="UP000244240"/>
    </source>
</evidence>
<dbReference type="Proteomes" id="UP000244240">
    <property type="component" value="Unassembled WGS sequence"/>
</dbReference>
<dbReference type="PROSITE" id="PS51257">
    <property type="entry name" value="PROKAR_LIPOPROTEIN"/>
    <property type="match status" value="1"/>
</dbReference>
<feature type="signal peptide" evidence="1">
    <location>
        <begin position="1"/>
        <end position="24"/>
    </location>
</feature>
<dbReference type="RefSeq" id="WP_108026551.1">
    <property type="nucleotide sequence ID" value="NZ_QBKR01000042.1"/>
</dbReference>
<protein>
    <recommendedName>
        <fullName evidence="4">Outer membrane lipoprotein-sorting protein</fullName>
    </recommendedName>
</protein>
<comment type="caution">
    <text evidence="2">The sequence shown here is derived from an EMBL/GenBank/DDBJ whole genome shotgun (WGS) entry which is preliminary data.</text>
</comment>
<evidence type="ECO:0000256" key="1">
    <source>
        <dbReference type="SAM" id="SignalP"/>
    </source>
</evidence>
<reference evidence="2 3" key="1">
    <citation type="submission" date="2018-04" db="EMBL/GenBank/DDBJ databases">
        <title>Genomic Encyclopedia of Archaeal and Bacterial Type Strains, Phase II (KMG-II): from individual species to whole genera.</title>
        <authorList>
            <person name="Goeker M."/>
        </authorList>
    </citation>
    <scope>NUCLEOTIDE SEQUENCE [LARGE SCALE GENOMIC DNA]</scope>
    <source>
        <strain evidence="2 3">DSM 45787</strain>
    </source>
</reference>
<keyword evidence="3" id="KW-1185">Reference proteome</keyword>
<organism evidence="2 3">
    <name type="scientific">Melghirimyces profundicolus</name>
    <dbReference type="NCBI Taxonomy" id="1242148"/>
    <lineage>
        <taxon>Bacteria</taxon>
        <taxon>Bacillati</taxon>
        <taxon>Bacillota</taxon>
        <taxon>Bacilli</taxon>
        <taxon>Bacillales</taxon>
        <taxon>Thermoactinomycetaceae</taxon>
        <taxon>Melghirimyces</taxon>
    </lineage>
</organism>
<evidence type="ECO:0008006" key="4">
    <source>
        <dbReference type="Google" id="ProtNLM"/>
    </source>
</evidence>
<accession>A0A2T6AZA6</accession>
<dbReference type="OrthoDB" id="2965172at2"/>
<sequence length="394" mass="44279">MPRWVKLGLCLCLAGILASGTAGCFSGSGRETGGSPPVQPGLRGEVPRLEELIGQKGLKEYTLKRPYLLGYSYDGTYMATVVYDKEADAYRIDLFHTASHRREETVYAPAEISTSVKSATLETGSKSAEEELLSLTQETLDLGYRIKVPLVYREYFLQQKIRTQGDQNLELSLRREGRAAVLNASDGKNRWRLTRFQLREGEKLADRWMISSPPSPGNKWTVVASARSTEGRLRPLVHTLDTALLSKSWAEKRLQERVKTVLGNGARIVFREETTDDGGPETLLAVRGEKPFLSGSPEGVRYAAAVDRFVILDGERKVRFRGNSAGLVRDEKIRLDPSLPEDRKSRFRLLLTVGEQNGEPVRVLTVDQLTFRGEVVRTYELIWNHEKKAFEYKG</sequence>
<dbReference type="EMBL" id="QBKR01000042">
    <property type="protein sequence ID" value="PTX49154.1"/>
    <property type="molecule type" value="Genomic_DNA"/>
</dbReference>
<proteinExistence type="predicted"/>